<dbReference type="Proteomes" id="UP000593591">
    <property type="component" value="Chromosome"/>
</dbReference>
<organism evidence="1 2">
    <name type="scientific">Treponema rectale</name>
    <dbReference type="NCBI Taxonomy" id="744512"/>
    <lineage>
        <taxon>Bacteria</taxon>
        <taxon>Pseudomonadati</taxon>
        <taxon>Spirochaetota</taxon>
        <taxon>Spirochaetia</taxon>
        <taxon>Spirochaetales</taxon>
        <taxon>Treponemataceae</taxon>
        <taxon>Treponema</taxon>
    </lineage>
</organism>
<dbReference type="AlphaFoldDB" id="A0A7M1XJC4"/>
<accession>A0A7M1XJC4</accession>
<evidence type="ECO:0000313" key="2">
    <source>
        <dbReference type="Proteomes" id="UP000593591"/>
    </source>
</evidence>
<dbReference type="KEGG" id="trc:DYE49_00845"/>
<dbReference type="EMBL" id="CP031517">
    <property type="protein sequence ID" value="QOS39075.1"/>
    <property type="molecule type" value="Genomic_DNA"/>
</dbReference>
<evidence type="ECO:0000313" key="1">
    <source>
        <dbReference type="EMBL" id="QOS39075.1"/>
    </source>
</evidence>
<name>A0A7M1XJC4_9SPIR</name>
<proteinExistence type="predicted"/>
<gene>
    <name evidence="1" type="ORF">DYE49_00845</name>
</gene>
<protein>
    <submittedName>
        <fullName evidence="1">Uncharacterized protein</fullName>
    </submittedName>
</protein>
<reference evidence="1 2" key="1">
    <citation type="submission" date="2018-08" db="EMBL/GenBank/DDBJ databases">
        <title>The first complete genome of Treponema rectale (CHPAT), a commensal spirochete of the bovine rectum.</title>
        <authorList>
            <person name="Staton G.J."/>
            <person name="Clegg S.R."/>
            <person name="Carter S.D."/>
            <person name="Radford A.D."/>
            <person name="Darby A."/>
            <person name="Hall N."/>
            <person name="Birtles R.J."/>
            <person name="Evans N.J."/>
        </authorList>
    </citation>
    <scope>NUCLEOTIDE SEQUENCE [LARGE SCALE GENOMIC DNA]</scope>
    <source>
        <strain evidence="1 2">CHPA</strain>
    </source>
</reference>
<sequence>MADKKELVAISFHDIEEEMRKYNPDFKTLSVKEIAASADQYQLFSTLLDDHFTILVRSADKNAVLKAKLYLSKCGFVTLSSQDTFGLENVQREYIEKRSLPANVVDATIRKTAEYLSLDIDHIKEIGKNKEGDYYFYFYPIKDGVPTWNAFKKGTYLDELNKLAKASRQSIDLIFSQLDNVVYGGLKLPGIASKEYEEAYFEAVNVQVNKSDKRSLYIACKNLMQLVLEESELDEIGQFQMFMVEEDIFVEENIEEIYLDFPNEVDEKTYNEL</sequence>